<keyword evidence="4" id="KW-0325">Glycoprotein</keyword>
<comment type="subunit">
    <text evidence="1">Homodimer; disulfide-linked.</text>
</comment>
<feature type="chain" id="PRO_5007837783" description="Spaetzle domain-containing protein" evidence="5">
    <location>
        <begin position="25"/>
        <end position="268"/>
    </location>
</feature>
<sequence>MSHSSPNLWLVVPLLYLATQLVDGNPGSYAYPKPHYVSHGGSQPYLPAPSGKRPSCAGPSDTFCTQIEYYPTEVIEYLVKRYSFDFKTLLQDESMNTMTLMTTNITAPQIHTTQYPTVVAKQPYAGPYINSKIEHDHWWPRYVRVAPRHQQSVSANTRVTRQVSNEEKLCPTTSSFIAPRTAVNTRGNWMYVVNLEGADQQNTQLVQTERCATTECSGLCQVPAGFSSRCTQQFVQKRLVALNGNGESLYTDTFWFPHCCICQITSNV</sequence>
<evidence type="ECO:0000256" key="3">
    <source>
        <dbReference type="ARBA" id="ARBA00023157"/>
    </source>
</evidence>
<evidence type="ECO:0000313" key="7">
    <source>
        <dbReference type="EMBL" id="KZS17975.1"/>
    </source>
</evidence>
<dbReference type="Gene3D" id="2.10.90.10">
    <property type="entry name" value="Cystine-knot cytokines"/>
    <property type="match status" value="1"/>
</dbReference>
<dbReference type="GO" id="GO:0005615">
    <property type="term" value="C:extracellular space"/>
    <property type="evidence" value="ECO:0007669"/>
    <property type="project" value="UniProtKB-ARBA"/>
</dbReference>
<evidence type="ECO:0000256" key="1">
    <source>
        <dbReference type="ARBA" id="ARBA00011748"/>
    </source>
</evidence>
<dbReference type="GO" id="GO:0045087">
    <property type="term" value="P:innate immune response"/>
    <property type="evidence" value="ECO:0007669"/>
    <property type="project" value="TreeGrafter"/>
</dbReference>
<dbReference type="FunFam" id="2.10.90.10:FF:000018">
    <property type="entry name" value="Spatzle 4"/>
    <property type="match status" value="1"/>
</dbReference>
<keyword evidence="2 5" id="KW-0732">Signal</keyword>
<protein>
    <recommendedName>
        <fullName evidence="6">Spaetzle domain-containing protein</fullName>
    </recommendedName>
</protein>
<dbReference type="GO" id="GO:0008083">
    <property type="term" value="F:growth factor activity"/>
    <property type="evidence" value="ECO:0007669"/>
    <property type="project" value="TreeGrafter"/>
</dbReference>
<evidence type="ECO:0000259" key="6">
    <source>
        <dbReference type="Pfam" id="PF16077"/>
    </source>
</evidence>
<dbReference type="InterPro" id="IPR029034">
    <property type="entry name" value="Cystine-knot_cytokine"/>
</dbReference>
<feature type="signal peptide" evidence="5">
    <location>
        <begin position="1"/>
        <end position="24"/>
    </location>
</feature>
<keyword evidence="8" id="KW-1185">Reference proteome</keyword>
<organism evidence="7 8">
    <name type="scientific">Daphnia magna</name>
    <dbReference type="NCBI Taxonomy" id="35525"/>
    <lineage>
        <taxon>Eukaryota</taxon>
        <taxon>Metazoa</taxon>
        <taxon>Ecdysozoa</taxon>
        <taxon>Arthropoda</taxon>
        <taxon>Crustacea</taxon>
        <taxon>Branchiopoda</taxon>
        <taxon>Diplostraca</taxon>
        <taxon>Cladocera</taxon>
        <taxon>Anomopoda</taxon>
        <taxon>Daphniidae</taxon>
        <taxon>Daphnia</taxon>
    </lineage>
</organism>
<dbReference type="InterPro" id="IPR032104">
    <property type="entry name" value="Spaetzle"/>
</dbReference>
<evidence type="ECO:0000313" key="8">
    <source>
        <dbReference type="Proteomes" id="UP000076858"/>
    </source>
</evidence>
<dbReference type="Proteomes" id="UP000076858">
    <property type="component" value="Unassembled WGS sequence"/>
</dbReference>
<name>A0A162NH61_9CRUS</name>
<proteinExistence type="predicted"/>
<evidence type="ECO:0000256" key="4">
    <source>
        <dbReference type="ARBA" id="ARBA00023180"/>
    </source>
</evidence>
<dbReference type="PANTHER" id="PTHR23199:SF16">
    <property type="entry name" value="PROTEIN SPAETZLE 5"/>
    <property type="match status" value="1"/>
</dbReference>
<dbReference type="GO" id="GO:0005121">
    <property type="term" value="F:Toll binding"/>
    <property type="evidence" value="ECO:0007669"/>
    <property type="project" value="TreeGrafter"/>
</dbReference>
<accession>A0A162NH61</accession>
<feature type="domain" description="Spaetzle" evidence="6">
    <location>
        <begin position="168"/>
        <end position="264"/>
    </location>
</feature>
<gene>
    <name evidence="7" type="ORF">APZ42_015950</name>
</gene>
<dbReference type="OrthoDB" id="7933576at2759"/>
<reference evidence="7 8" key="1">
    <citation type="submission" date="2016-03" db="EMBL/GenBank/DDBJ databases">
        <title>EvidentialGene: Evidence-directed Construction of Genes on Genomes.</title>
        <authorList>
            <person name="Gilbert D.G."/>
            <person name="Choi J.-H."/>
            <person name="Mockaitis K."/>
            <person name="Colbourne J."/>
            <person name="Pfrender M."/>
        </authorList>
    </citation>
    <scope>NUCLEOTIDE SEQUENCE [LARGE SCALE GENOMIC DNA]</scope>
    <source>
        <strain evidence="7 8">Xinb3</strain>
        <tissue evidence="7">Complete organism</tissue>
    </source>
</reference>
<dbReference type="GO" id="GO:0021556">
    <property type="term" value="P:central nervous system formation"/>
    <property type="evidence" value="ECO:0007669"/>
    <property type="project" value="TreeGrafter"/>
</dbReference>
<dbReference type="Pfam" id="PF16077">
    <property type="entry name" value="Spaetzle"/>
    <property type="match status" value="1"/>
</dbReference>
<dbReference type="SUPFAM" id="SSF57501">
    <property type="entry name" value="Cystine-knot cytokines"/>
    <property type="match status" value="1"/>
</dbReference>
<keyword evidence="3" id="KW-1015">Disulfide bond</keyword>
<evidence type="ECO:0000256" key="2">
    <source>
        <dbReference type="ARBA" id="ARBA00022729"/>
    </source>
</evidence>
<comment type="caution">
    <text evidence="7">The sequence shown here is derived from an EMBL/GenBank/DDBJ whole genome shotgun (WGS) entry which is preliminary data.</text>
</comment>
<dbReference type="AlphaFoldDB" id="A0A162NH61"/>
<dbReference type="EMBL" id="LRGB01000568">
    <property type="protein sequence ID" value="KZS17975.1"/>
    <property type="molecule type" value="Genomic_DNA"/>
</dbReference>
<dbReference type="PANTHER" id="PTHR23199">
    <property type="entry name" value="NEUROTROPHIN 1-RELATED"/>
    <property type="match status" value="1"/>
</dbReference>
<evidence type="ECO:0000256" key="5">
    <source>
        <dbReference type="SAM" id="SignalP"/>
    </source>
</evidence>
<dbReference type="InterPro" id="IPR052444">
    <property type="entry name" value="Spz/Toll_ligand-like"/>
</dbReference>